<keyword evidence="3" id="KW-1185">Reference proteome</keyword>
<gene>
    <name evidence="2" type="ORF">HNP48_000923</name>
</gene>
<dbReference type="EMBL" id="JACHLK010000002">
    <property type="protein sequence ID" value="MBB6558259.1"/>
    <property type="molecule type" value="Genomic_DNA"/>
</dbReference>
<keyword evidence="1" id="KW-0812">Transmembrane</keyword>
<evidence type="ECO:0000313" key="2">
    <source>
        <dbReference type="EMBL" id="MBB6558259.1"/>
    </source>
</evidence>
<protein>
    <submittedName>
        <fullName evidence="2">Putative flippase GtrA</fullName>
    </submittedName>
</protein>
<feature type="transmembrane region" description="Helical" evidence="1">
    <location>
        <begin position="73"/>
        <end position="93"/>
    </location>
</feature>
<sequence>MPRPAITPRLLGRGLAATGLHALATVALLQAGSHPWLAASLGFAAGLAANYGLQRGYILRHHEPPGRALSRYIADISVLWALHGFAFGLMAGVSGVPFVAAQVASSTLAAGLGLLCFGARGSRRTSLVL</sequence>
<evidence type="ECO:0000256" key="1">
    <source>
        <dbReference type="SAM" id="Phobius"/>
    </source>
</evidence>
<proteinExistence type="predicted"/>
<dbReference type="Proteomes" id="UP000575083">
    <property type="component" value="Unassembled WGS sequence"/>
</dbReference>
<evidence type="ECO:0000313" key="3">
    <source>
        <dbReference type="Proteomes" id="UP000575083"/>
    </source>
</evidence>
<feature type="transmembrane region" description="Helical" evidence="1">
    <location>
        <begin position="36"/>
        <end position="53"/>
    </location>
</feature>
<organism evidence="2 3">
    <name type="scientific">Acidovorax soli</name>
    <dbReference type="NCBI Taxonomy" id="592050"/>
    <lineage>
        <taxon>Bacteria</taxon>
        <taxon>Pseudomonadati</taxon>
        <taxon>Pseudomonadota</taxon>
        <taxon>Betaproteobacteria</taxon>
        <taxon>Burkholderiales</taxon>
        <taxon>Comamonadaceae</taxon>
        <taxon>Acidovorax</taxon>
    </lineage>
</organism>
<accession>A0A7X0PAV0</accession>
<name>A0A7X0PAV0_9BURK</name>
<comment type="caution">
    <text evidence="2">The sequence shown here is derived from an EMBL/GenBank/DDBJ whole genome shotgun (WGS) entry which is preliminary data.</text>
</comment>
<dbReference type="AlphaFoldDB" id="A0A7X0PAV0"/>
<keyword evidence="1" id="KW-0472">Membrane</keyword>
<feature type="transmembrane region" description="Helical" evidence="1">
    <location>
        <begin position="12"/>
        <end position="30"/>
    </location>
</feature>
<keyword evidence="1" id="KW-1133">Transmembrane helix</keyword>
<dbReference type="RefSeq" id="WP_221480096.1">
    <property type="nucleotide sequence ID" value="NZ_JACHLK010000002.1"/>
</dbReference>
<reference evidence="2 3" key="1">
    <citation type="submission" date="2020-08" db="EMBL/GenBank/DDBJ databases">
        <title>Functional genomics of gut bacteria from endangered species of beetles.</title>
        <authorList>
            <person name="Carlos-Shanley C."/>
        </authorList>
    </citation>
    <scope>NUCLEOTIDE SEQUENCE [LARGE SCALE GENOMIC DNA]</scope>
    <source>
        <strain evidence="2 3">S00198</strain>
    </source>
</reference>